<dbReference type="eggNOG" id="ENOG502SHER">
    <property type="taxonomic scope" value="Eukaryota"/>
</dbReference>
<feature type="transmembrane region" description="Helical" evidence="5">
    <location>
        <begin position="81"/>
        <end position="104"/>
    </location>
</feature>
<protein>
    <recommendedName>
        <fullName evidence="8">Tetraspanin</fullName>
    </recommendedName>
</protein>
<dbReference type="OrthoDB" id="70673at2759"/>
<keyword evidence="2 5" id="KW-0812">Transmembrane</keyword>
<feature type="transmembrane region" description="Helical" evidence="5">
    <location>
        <begin position="111"/>
        <end position="136"/>
    </location>
</feature>
<name>T0QL93_SAPDV</name>
<feature type="transmembrane region" description="Helical" evidence="5">
    <location>
        <begin position="38"/>
        <end position="61"/>
    </location>
</feature>
<evidence type="ECO:0000313" key="6">
    <source>
        <dbReference type="EMBL" id="EQC34570.1"/>
    </source>
</evidence>
<dbReference type="Pfam" id="PF00335">
    <property type="entry name" value="Tetraspanin"/>
    <property type="match status" value="1"/>
</dbReference>
<evidence type="ECO:0000256" key="3">
    <source>
        <dbReference type="ARBA" id="ARBA00022989"/>
    </source>
</evidence>
<dbReference type="Proteomes" id="UP000030762">
    <property type="component" value="Unassembled WGS sequence"/>
</dbReference>
<dbReference type="AlphaFoldDB" id="T0QL93"/>
<evidence type="ECO:0000256" key="2">
    <source>
        <dbReference type="ARBA" id="ARBA00022692"/>
    </source>
</evidence>
<evidence type="ECO:0000313" key="7">
    <source>
        <dbReference type="Proteomes" id="UP000030762"/>
    </source>
</evidence>
<gene>
    <name evidence="6" type="ORF">SDRG_07895</name>
</gene>
<keyword evidence="4 5" id="KW-0472">Membrane</keyword>
<dbReference type="OMA" id="GAPYGEC"/>
<dbReference type="InParanoid" id="T0QL93"/>
<dbReference type="InterPro" id="IPR018499">
    <property type="entry name" value="Tetraspanin/Peripherin"/>
</dbReference>
<evidence type="ECO:0000256" key="1">
    <source>
        <dbReference type="ARBA" id="ARBA00004141"/>
    </source>
</evidence>
<sequence length="334" mass="36921">MFHHDGYGDTRPSDAPGRSAYDFEPSQRPSVFTGVAKVLVMLVNLVFIMLAGMLIYFTLWVKNIGVTKMFQANYAWVQNTTFTVLLIFGVVVLIVSLLGCLGAWARNRHMLLVYTAGLVINFFLFGAITVGGFYSLSTANTWADSPRTLQAKEDVVAKEFNKMYCDGQVAYYCSQGSVTASLDLFLQDASLVALVRPLFSQLQGWNQVCNSTQMKITNVALETKLNETCALCAKFDYADYADFLTWSQTNCSLNAVSTAYCVTYLQNTTNNSAIYFEGAPYGECRGSFLNLWKSVSRVLAYGGLIVAIVSLSILITSLALRRTVLETSKNSIIQ</sequence>
<dbReference type="EMBL" id="JH767154">
    <property type="protein sequence ID" value="EQC34570.1"/>
    <property type="molecule type" value="Genomic_DNA"/>
</dbReference>
<feature type="transmembrane region" description="Helical" evidence="5">
    <location>
        <begin position="298"/>
        <end position="320"/>
    </location>
</feature>
<dbReference type="GO" id="GO:0016020">
    <property type="term" value="C:membrane"/>
    <property type="evidence" value="ECO:0007669"/>
    <property type="project" value="UniProtKB-SubCell"/>
</dbReference>
<reference evidence="6 7" key="1">
    <citation type="submission" date="2012-04" db="EMBL/GenBank/DDBJ databases">
        <title>The Genome Sequence of Saprolegnia declina VS20.</title>
        <authorList>
            <consortium name="The Broad Institute Genome Sequencing Platform"/>
            <person name="Russ C."/>
            <person name="Nusbaum C."/>
            <person name="Tyler B."/>
            <person name="van West P."/>
            <person name="Dieguez-Uribeondo J."/>
            <person name="de Bruijn I."/>
            <person name="Tripathy S."/>
            <person name="Jiang R."/>
            <person name="Young S.K."/>
            <person name="Zeng Q."/>
            <person name="Gargeya S."/>
            <person name="Fitzgerald M."/>
            <person name="Haas B."/>
            <person name="Abouelleil A."/>
            <person name="Alvarado L."/>
            <person name="Arachchi H.M."/>
            <person name="Berlin A."/>
            <person name="Chapman S.B."/>
            <person name="Goldberg J."/>
            <person name="Griggs A."/>
            <person name="Gujja S."/>
            <person name="Hansen M."/>
            <person name="Howarth C."/>
            <person name="Imamovic A."/>
            <person name="Larimer J."/>
            <person name="McCowen C."/>
            <person name="Montmayeur A."/>
            <person name="Murphy C."/>
            <person name="Neiman D."/>
            <person name="Pearson M."/>
            <person name="Priest M."/>
            <person name="Roberts A."/>
            <person name="Saif S."/>
            <person name="Shea T."/>
            <person name="Sisk P."/>
            <person name="Sykes S."/>
            <person name="Wortman J."/>
            <person name="Nusbaum C."/>
            <person name="Birren B."/>
        </authorList>
    </citation>
    <scope>NUCLEOTIDE SEQUENCE [LARGE SCALE GENOMIC DNA]</scope>
    <source>
        <strain evidence="6 7">VS20</strain>
    </source>
</reference>
<evidence type="ECO:0000256" key="4">
    <source>
        <dbReference type="ARBA" id="ARBA00023136"/>
    </source>
</evidence>
<accession>T0QL93</accession>
<dbReference type="PRINTS" id="PR00259">
    <property type="entry name" value="TMFOUR"/>
</dbReference>
<proteinExistence type="predicted"/>
<evidence type="ECO:0000256" key="5">
    <source>
        <dbReference type="SAM" id="Phobius"/>
    </source>
</evidence>
<keyword evidence="3 5" id="KW-1133">Transmembrane helix</keyword>
<dbReference type="GeneID" id="19948622"/>
<keyword evidence="7" id="KW-1185">Reference proteome</keyword>
<dbReference type="VEuPathDB" id="FungiDB:SDRG_07895"/>
<evidence type="ECO:0008006" key="8">
    <source>
        <dbReference type="Google" id="ProtNLM"/>
    </source>
</evidence>
<comment type="subcellular location">
    <subcellularLocation>
        <location evidence="1">Membrane</location>
        <topology evidence="1">Multi-pass membrane protein</topology>
    </subcellularLocation>
</comment>
<dbReference type="RefSeq" id="XP_008611976.1">
    <property type="nucleotide sequence ID" value="XM_008613754.1"/>
</dbReference>
<dbReference type="STRING" id="1156394.T0QL93"/>
<organism evidence="6 7">
    <name type="scientific">Saprolegnia diclina (strain VS20)</name>
    <dbReference type="NCBI Taxonomy" id="1156394"/>
    <lineage>
        <taxon>Eukaryota</taxon>
        <taxon>Sar</taxon>
        <taxon>Stramenopiles</taxon>
        <taxon>Oomycota</taxon>
        <taxon>Saprolegniomycetes</taxon>
        <taxon>Saprolegniales</taxon>
        <taxon>Saprolegniaceae</taxon>
        <taxon>Saprolegnia</taxon>
    </lineage>
</organism>